<dbReference type="PANTHER" id="PTHR11012:SF30">
    <property type="entry name" value="PROTEIN KINASE-LIKE DOMAIN-CONTAINING"/>
    <property type="match status" value="1"/>
</dbReference>
<dbReference type="GeneID" id="67182134"/>
<evidence type="ECO:0000259" key="1">
    <source>
        <dbReference type="SMART" id="SM00587"/>
    </source>
</evidence>
<dbReference type="Proteomes" id="UP000006683">
    <property type="component" value="Chromosome"/>
</dbReference>
<dbReference type="KEGG" id="fbl:Fbal_1921"/>
<dbReference type="SMART" id="SM00587">
    <property type="entry name" value="CHK"/>
    <property type="match status" value="1"/>
</dbReference>
<proteinExistence type="predicted"/>
<gene>
    <name evidence="2" type="ordered locus">Fbal_1921</name>
</gene>
<evidence type="ECO:0000313" key="2">
    <source>
        <dbReference type="EMBL" id="ADN76124.1"/>
    </source>
</evidence>
<accession>E1ST77</accession>
<dbReference type="AlphaFoldDB" id="E1ST77"/>
<dbReference type="InterPro" id="IPR011009">
    <property type="entry name" value="Kinase-like_dom_sf"/>
</dbReference>
<dbReference type="eggNOG" id="COG2334">
    <property type="taxonomic scope" value="Bacteria"/>
</dbReference>
<dbReference type="PANTHER" id="PTHR11012">
    <property type="entry name" value="PROTEIN KINASE-LIKE DOMAIN-CONTAINING"/>
    <property type="match status" value="1"/>
</dbReference>
<dbReference type="RefSeq" id="WP_013345430.1">
    <property type="nucleotide sequence ID" value="NC_014541.1"/>
</dbReference>
<organism evidence="2 3">
    <name type="scientific">Ferrimonas balearica (strain DSM 9799 / CCM 4581 / KCTC 23876 / PAT)</name>
    <dbReference type="NCBI Taxonomy" id="550540"/>
    <lineage>
        <taxon>Bacteria</taxon>
        <taxon>Pseudomonadati</taxon>
        <taxon>Pseudomonadota</taxon>
        <taxon>Gammaproteobacteria</taxon>
        <taxon>Alteromonadales</taxon>
        <taxon>Ferrimonadaceae</taxon>
        <taxon>Ferrimonas</taxon>
    </lineage>
</organism>
<protein>
    <recommendedName>
        <fullName evidence="1">CHK kinase-like domain-containing protein</fullName>
    </recommendedName>
</protein>
<feature type="domain" description="CHK kinase-like" evidence="1">
    <location>
        <begin position="107"/>
        <end position="262"/>
    </location>
</feature>
<dbReference type="SUPFAM" id="SSF56112">
    <property type="entry name" value="Protein kinase-like (PK-like)"/>
    <property type="match status" value="1"/>
</dbReference>
<reference evidence="2 3" key="1">
    <citation type="journal article" date="2010" name="Stand. Genomic Sci.">
        <title>Complete genome sequence of Ferrimonas balearica type strain (PAT).</title>
        <authorList>
            <person name="Nolan M."/>
            <person name="Sikorski J."/>
            <person name="Davenport K."/>
            <person name="Lucas S."/>
            <person name="Glavina Del Rio T."/>
            <person name="Tice H."/>
            <person name="Cheng J."/>
            <person name="Goodwin L."/>
            <person name="Pitluck S."/>
            <person name="Liolios K."/>
            <person name="Ivanova N."/>
            <person name="Mavromatis K."/>
            <person name="Ovchinnikova G."/>
            <person name="Pati A."/>
            <person name="Chen A."/>
            <person name="Palaniappan K."/>
            <person name="Land M."/>
            <person name="Hauser L."/>
            <person name="Chang Y."/>
            <person name="Jeffries C."/>
            <person name="Tapia R."/>
            <person name="Brettin T."/>
            <person name="Detter J."/>
            <person name="Han C."/>
            <person name="Yasawong M."/>
            <person name="Rohde M."/>
            <person name="Tindall B."/>
            <person name="Goker M."/>
            <person name="Woyke T."/>
            <person name="Bristow J."/>
            <person name="Eisen J."/>
            <person name="Markowitz V."/>
            <person name="Hugenholtz P."/>
            <person name="Kyrpides N."/>
            <person name="Klenk H."/>
            <person name="Lapidus A."/>
        </authorList>
    </citation>
    <scope>NUCLEOTIDE SEQUENCE [LARGE SCALE GENOMIC DNA]</scope>
    <source>
        <strain evidence="3">DSM 9799 / CCM 4581 / KCTC 23876 / PAT</strain>
    </source>
</reference>
<dbReference type="Gene3D" id="3.90.1200.10">
    <property type="match status" value="1"/>
</dbReference>
<evidence type="ECO:0000313" key="3">
    <source>
        <dbReference type="Proteomes" id="UP000006683"/>
    </source>
</evidence>
<keyword evidence="3" id="KW-1185">Reference proteome</keyword>
<dbReference type="OrthoDB" id="9769860at2"/>
<dbReference type="Pfam" id="PF01636">
    <property type="entry name" value="APH"/>
    <property type="match status" value="1"/>
</dbReference>
<dbReference type="InterPro" id="IPR002575">
    <property type="entry name" value="Aminoglycoside_PTrfase"/>
</dbReference>
<dbReference type="EMBL" id="CP002209">
    <property type="protein sequence ID" value="ADN76124.1"/>
    <property type="molecule type" value="Genomic_DNA"/>
</dbReference>
<dbReference type="STRING" id="550540.Fbal_1921"/>
<sequence length="320" mass="36567">MSQQTALRLGKYLGQKPPQLVDTLQSLWSGYGAIERWQLDDGRTIIVKRIAPPNEVQHPRGWHSEVGHQRKLTSYRVEQHWYQHFSPAAAYWPNTLGTFSEDGTTYLLLSDLDAEGFAGRPESLSPHQITLCLEWLAQFHARFLNVRDEQLWARGGYWHLATRQEEWQRMQDTSLKRAAAQLDRCLANARWQTLVHGDAKVANFCFGADRVAAVDFQYVGHGPGVVDVAYFLGSELDGPRLAAEAEHWLDYYFSALQSALSLAAPQWADLESEWRQLYPVAVADFARFLDGWAPEHWKINDYSRGMVDRLLAEGNFFTKG</sequence>
<dbReference type="InterPro" id="IPR015897">
    <property type="entry name" value="CHK_kinase-like"/>
</dbReference>
<name>E1ST77_FERBD</name>
<dbReference type="HOGENOM" id="CLU_049945_0_0_6"/>